<feature type="domain" description="HTH araC/xylS-type" evidence="4">
    <location>
        <begin position="171"/>
        <end position="269"/>
    </location>
</feature>
<evidence type="ECO:0000256" key="2">
    <source>
        <dbReference type="ARBA" id="ARBA00023125"/>
    </source>
</evidence>
<dbReference type="Proteomes" id="UP000575083">
    <property type="component" value="Unassembled WGS sequence"/>
</dbReference>
<keyword evidence="6" id="KW-1185">Reference proteome</keyword>
<reference evidence="5 6" key="1">
    <citation type="submission" date="2020-08" db="EMBL/GenBank/DDBJ databases">
        <title>Functional genomics of gut bacteria from endangered species of beetles.</title>
        <authorList>
            <person name="Carlos-Shanley C."/>
        </authorList>
    </citation>
    <scope>NUCLEOTIDE SEQUENCE [LARGE SCALE GENOMIC DNA]</scope>
    <source>
        <strain evidence="5 6">S00198</strain>
    </source>
</reference>
<organism evidence="5 6">
    <name type="scientific">Acidovorax soli</name>
    <dbReference type="NCBI Taxonomy" id="592050"/>
    <lineage>
        <taxon>Bacteria</taxon>
        <taxon>Pseudomonadati</taxon>
        <taxon>Pseudomonadota</taxon>
        <taxon>Betaproteobacteria</taxon>
        <taxon>Burkholderiales</taxon>
        <taxon>Comamonadaceae</taxon>
        <taxon>Acidovorax</taxon>
    </lineage>
</organism>
<evidence type="ECO:0000313" key="6">
    <source>
        <dbReference type="Proteomes" id="UP000575083"/>
    </source>
</evidence>
<proteinExistence type="predicted"/>
<dbReference type="InterPro" id="IPR009057">
    <property type="entry name" value="Homeodomain-like_sf"/>
</dbReference>
<sequence length="269" mass="28938">MDESALLAVVPGRAGLQVDLVETPGGTVELKPLADLRIRVHSGEPVQGLCGTQRFVYRRGDVDIVAAGQADIWHEDGPGRSVVLRFAPALLERTAQEAGLPTGRAALAPRHQLQDAHLAHIAWALDAERQAGFPNGRLYAESLGTALAVHLLGRYTLAKKALPSLSAAQLRRVVDYIENRLDEDLSLPVLAGVAHSSVSHFKTLFKRSLGVPVHAYVLQRRVERASALLRQGRLPASEVALAAGFAHQSHMARTMRRVLGVAPSALRAA</sequence>
<dbReference type="PANTHER" id="PTHR46796">
    <property type="entry name" value="HTH-TYPE TRANSCRIPTIONAL ACTIVATOR RHAS-RELATED"/>
    <property type="match status" value="1"/>
</dbReference>
<keyword evidence="1" id="KW-0805">Transcription regulation</keyword>
<dbReference type="InterPro" id="IPR018060">
    <property type="entry name" value="HTH_AraC"/>
</dbReference>
<dbReference type="SMART" id="SM00342">
    <property type="entry name" value="HTH_ARAC"/>
    <property type="match status" value="1"/>
</dbReference>
<dbReference type="PROSITE" id="PS01124">
    <property type="entry name" value="HTH_ARAC_FAMILY_2"/>
    <property type="match status" value="1"/>
</dbReference>
<dbReference type="AlphaFoldDB" id="A0A7X0PHD4"/>
<evidence type="ECO:0000256" key="3">
    <source>
        <dbReference type="ARBA" id="ARBA00023163"/>
    </source>
</evidence>
<keyword evidence="2" id="KW-0238">DNA-binding</keyword>
<dbReference type="EMBL" id="JACHLK010000010">
    <property type="protein sequence ID" value="MBB6562002.1"/>
    <property type="molecule type" value="Genomic_DNA"/>
</dbReference>
<dbReference type="SUPFAM" id="SSF46689">
    <property type="entry name" value="Homeodomain-like"/>
    <property type="match status" value="2"/>
</dbReference>
<name>A0A7X0PHD4_9BURK</name>
<dbReference type="GO" id="GO:0043565">
    <property type="term" value="F:sequence-specific DNA binding"/>
    <property type="evidence" value="ECO:0007669"/>
    <property type="project" value="InterPro"/>
</dbReference>
<dbReference type="GO" id="GO:0003700">
    <property type="term" value="F:DNA-binding transcription factor activity"/>
    <property type="evidence" value="ECO:0007669"/>
    <property type="project" value="InterPro"/>
</dbReference>
<evidence type="ECO:0000313" key="5">
    <source>
        <dbReference type="EMBL" id="MBB6562002.1"/>
    </source>
</evidence>
<dbReference type="PANTHER" id="PTHR46796:SF6">
    <property type="entry name" value="ARAC SUBFAMILY"/>
    <property type="match status" value="1"/>
</dbReference>
<accession>A0A7X0PHD4</accession>
<dbReference type="Pfam" id="PF12833">
    <property type="entry name" value="HTH_18"/>
    <property type="match status" value="1"/>
</dbReference>
<dbReference type="RefSeq" id="WP_184861596.1">
    <property type="nucleotide sequence ID" value="NZ_JACHLK010000010.1"/>
</dbReference>
<dbReference type="InterPro" id="IPR050204">
    <property type="entry name" value="AraC_XylS_family_regulators"/>
</dbReference>
<gene>
    <name evidence="5" type="ORF">HNP48_004704</name>
</gene>
<comment type="caution">
    <text evidence="5">The sequence shown here is derived from an EMBL/GenBank/DDBJ whole genome shotgun (WGS) entry which is preliminary data.</text>
</comment>
<evidence type="ECO:0000256" key="1">
    <source>
        <dbReference type="ARBA" id="ARBA00023015"/>
    </source>
</evidence>
<dbReference type="Gene3D" id="1.10.10.60">
    <property type="entry name" value="Homeodomain-like"/>
    <property type="match status" value="1"/>
</dbReference>
<evidence type="ECO:0000259" key="4">
    <source>
        <dbReference type="PROSITE" id="PS01124"/>
    </source>
</evidence>
<protein>
    <submittedName>
        <fullName evidence="5">AraC family transcriptional regulator</fullName>
    </submittedName>
</protein>
<keyword evidence="3" id="KW-0804">Transcription</keyword>